<dbReference type="Proteomes" id="UP000019812">
    <property type="component" value="Unassembled WGS sequence"/>
</dbReference>
<dbReference type="EMBL" id="JDSS02000019">
    <property type="protein sequence ID" value="KFB68900.1"/>
    <property type="molecule type" value="Genomic_DNA"/>
</dbReference>
<evidence type="ECO:0000313" key="2">
    <source>
        <dbReference type="EMBL" id="KFB68900.1"/>
    </source>
</evidence>
<proteinExistence type="predicted"/>
<reference evidence="2 3" key="1">
    <citation type="submission" date="2014-07" db="EMBL/GenBank/DDBJ databases">
        <title>Expanding our view of genomic diversity in Candidatus Accumulibacter clades.</title>
        <authorList>
            <person name="Skennerton C.T."/>
            <person name="Barr J.J."/>
            <person name="Slater F.R."/>
            <person name="Bond P.L."/>
            <person name="Tyson G.W."/>
        </authorList>
    </citation>
    <scope>NUCLEOTIDE SEQUENCE [LARGE SCALE GENOMIC DNA]</scope>
    <source>
        <strain evidence="3">SK-01</strain>
    </source>
</reference>
<dbReference type="STRING" id="1457154.CAPSK01_001755"/>
<name>A0A084Y2F6_9PROT</name>
<feature type="region of interest" description="Disordered" evidence="1">
    <location>
        <begin position="1"/>
        <end position="71"/>
    </location>
</feature>
<feature type="compositionally biased region" description="Basic and acidic residues" evidence="1">
    <location>
        <begin position="11"/>
        <end position="47"/>
    </location>
</feature>
<evidence type="ECO:0000313" key="3">
    <source>
        <dbReference type="Proteomes" id="UP000019812"/>
    </source>
</evidence>
<dbReference type="AlphaFoldDB" id="A0A084Y2F6"/>
<sequence>MAGASRPITVRSDDRRYAPVRPPRNEPDNRGRCTEKDEIALAKAEAKRQRKAAKRGAAKAGGGWTASKCAQ</sequence>
<organism evidence="2 3">
    <name type="scientific">Candidatus Accumulibacter vicinus</name>
    <dbReference type="NCBI Taxonomy" id="2954382"/>
    <lineage>
        <taxon>Bacteria</taxon>
        <taxon>Pseudomonadati</taxon>
        <taxon>Pseudomonadota</taxon>
        <taxon>Betaproteobacteria</taxon>
        <taxon>Candidatus Accumulibacter</taxon>
    </lineage>
</organism>
<comment type="caution">
    <text evidence="2">The sequence shown here is derived from an EMBL/GenBank/DDBJ whole genome shotgun (WGS) entry which is preliminary data.</text>
</comment>
<feature type="compositionally biased region" description="Basic residues" evidence="1">
    <location>
        <begin position="48"/>
        <end position="57"/>
    </location>
</feature>
<gene>
    <name evidence="2" type="ORF">CAPSK01_001755</name>
</gene>
<protein>
    <submittedName>
        <fullName evidence="2">Uncharacterized protein</fullName>
    </submittedName>
</protein>
<evidence type="ECO:0000256" key="1">
    <source>
        <dbReference type="SAM" id="MobiDB-lite"/>
    </source>
</evidence>
<accession>A0A084Y2F6</accession>